<dbReference type="Proteomes" id="UP001152320">
    <property type="component" value="Chromosome 1"/>
</dbReference>
<keyword evidence="2" id="KW-1185">Reference proteome</keyword>
<proteinExistence type="predicted"/>
<evidence type="ECO:0000313" key="2">
    <source>
        <dbReference type="Proteomes" id="UP001152320"/>
    </source>
</evidence>
<name>A0A9Q1HH14_HOLLE</name>
<accession>A0A9Q1HH14</accession>
<evidence type="ECO:0000313" key="1">
    <source>
        <dbReference type="EMBL" id="KAJ8049602.1"/>
    </source>
</evidence>
<dbReference type="AlphaFoldDB" id="A0A9Q1HH14"/>
<dbReference type="EMBL" id="JAIZAY010000001">
    <property type="protein sequence ID" value="KAJ8049602.1"/>
    <property type="molecule type" value="Genomic_DNA"/>
</dbReference>
<gene>
    <name evidence="1" type="ORF">HOLleu_02412</name>
</gene>
<reference evidence="1" key="1">
    <citation type="submission" date="2021-10" db="EMBL/GenBank/DDBJ databases">
        <title>Tropical sea cucumber genome reveals ecological adaptation and Cuvierian tubules defense mechanism.</title>
        <authorList>
            <person name="Chen T."/>
        </authorList>
    </citation>
    <scope>NUCLEOTIDE SEQUENCE</scope>
    <source>
        <strain evidence="1">Nanhai2018</strain>
        <tissue evidence="1">Muscle</tissue>
    </source>
</reference>
<comment type="caution">
    <text evidence="1">The sequence shown here is derived from an EMBL/GenBank/DDBJ whole genome shotgun (WGS) entry which is preliminary data.</text>
</comment>
<protein>
    <submittedName>
        <fullName evidence="1">Uncharacterized protein</fullName>
    </submittedName>
</protein>
<sequence>MAPVPPGATCECELKHSKTCHNPRHLGTTENFLKYELVINMNGICLCRSLRDKYYPRSCHAQGVGFFELFVSF</sequence>
<organism evidence="1 2">
    <name type="scientific">Holothuria leucospilota</name>
    <name type="common">Black long sea cucumber</name>
    <name type="synonym">Mertensiothuria leucospilota</name>
    <dbReference type="NCBI Taxonomy" id="206669"/>
    <lineage>
        <taxon>Eukaryota</taxon>
        <taxon>Metazoa</taxon>
        <taxon>Echinodermata</taxon>
        <taxon>Eleutherozoa</taxon>
        <taxon>Echinozoa</taxon>
        <taxon>Holothuroidea</taxon>
        <taxon>Aspidochirotacea</taxon>
        <taxon>Aspidochirotida</taxon>
        <taxon>Holothuriidae</taxon>
        <taxon>Holothuria</taxon>
    </lineage>
</organism>